<dbReference type="AlphaFoldDB" id="A0A4R3KCZ8"/>
<dbReference type="Pfam" id="PF00781">
    <property type="entry name" value="DAGK_cat"/>
    <property type="match status" value="1"/>
</dbReference>
<dbReference type="InterPro" id="IPR050187">
    <property type="entry name" value="Lipid_Phosphate_FormReg"/>
</dbReference>
<dbReference type="SMART" id="SM00046">
    <property type="entry name" value="DAGKc"/>
    <property type="match status" value="1"/>
</dbReference>
<feature type="domain" description="DAGKc" evidence="5">
    <location>
        <begin position="1"/>
        <end position="89"/>
    </location>
</feature>
<keyword evidence="3" id="KW-0547">Nucleotide-binding</keyword>
<comment type="cofactor">
    <cofactor evidence="1">
        <name>Mg(2+)</name>
        <dbReference type="ChEBI" id="CHEBI:18420"/>
    </cofactor>
</comment>
<dbReference type="PROSITE" id="PS50146">
    <property type="entry name" value="DAGK"/>
    <property type="match status" value="1"/>
</dbReference>
<reference evidence="6 7" key="1">
    <citation type="submission" date="2019-03" db="EMBL/GenBank/DDBJ databases">
        <title>Genomic Encyclopedia of Type Strains, Phase IV (KMG-IV): sequencing the most valuable type-strain genomes for metagenomic binning, comparative biology and taxonomic classification.</title>
        <authorList>
            <person name="Goeker M."/>
        </authorList>
    </citation>
    <scope>NUCLEOTIDE SEQUENCE [LARGE SCALE GENOMIC DNA]</scope>
    <source>
        <strain evidence="6 7">DSM 23802</strain>
    </source>
</reference>
<comment type="caution">
    <text evidence="6">The sequence shown here is derived from an EMBL/GenBank/DDBJ whole genome shotgun (WGS) entry which is preliminary data.</text>
</comment>
<evidence type="ECO:0000256" key="2">
    <source>
        <dbReference type="ARBA" id="ARBA00005983"/>
    </source>
</evidence>
<dbReference type="EMBL" id="SMAB01000015">
    <property type="protein sequence ID" value="TCS80809.1"/>
    <property type="molecule type" value="Genomic_DNA"/>
</dbReference>
<comment type="similarity">
    <text evidence="2">Belongs to the diacylglycerol/lipid kinase family.</text>
</comment>
<proteinExistence type="inferred from homology"/>
<evidence type="ECO:0000256" key="4">
    <source>
        <dbReference type="ARBA" id="ARBA00022840"/>
    </source>
</evidence>
<dbReference type="GO" id="GO:0016301">
    <property type="term" value="F:kinase activity"/>
    <property type="evidence" value="ECO:0007669"/>
    <property type="project" value="UniProtKB-KW"/>
</dbReference>
<keyword evidence="7" id="KW-1185">Reference proteome</keyword>
<dbReference type="SUPFAM" id="SSF111331">
    <property type="entry name" value="NAD kinase/diacylglycerol kinase-like"/>
    <property type="match status" value="1"/>
</dbReference>
<evidence type="ECO:0000256" key="1">
    <source>
        <dbReference type="ARBA" id="ARBA00001946"/>
    </source>
</evidence>
<keyword evidence="6" id="KW-0808">Transferase</keyword>
<dbReference type="Proteomes" id="UP000295788">
    <property type="component" value="Unassembled WGS sequence"/>
</dbReference>
<dbReference type="PANTHER" id="PTHR12358">
    <property type="entry name" value="SPHINGOSINE KINASE"/>
    <property type="match status" value="1"/>
</dbReference>
<dbReference type="RefSeq" id="WP_132769618.1">
    <property type="nucleotide sequence ID" value="NZ_SMAB01000015.1"/>
</dbReference>
<evidence type="ECO:0000259" key="5">
    <source>
        <dbReference type="PROSITE" id="PS50146"/>
    </source>
</evidence>
<dbReference type="Gene3D" id="3.40.50.10330">
    <property type="entry name" value="Probable inorganic polyphosphate/atp-NAD kinase, domain 1"/>
    <property type="match status" value="1"/>
</dbReference>
<evidence type="ECO:0000313" key="6">
    <source>
        <dbReference type="EMBL" id="TCS80809.1"/>
    </source>
</evidence>
<dbReference type="GO" id="GO:0005524">
    <property type="term" value="F:ATP binding"/>
    <property type="evidence" value="ECO:0007669"/>
    <property type="project" value="UniProtKB-KW"/>
</dbReference>
<sequence length="135" mass="15637">MIYFIVNPLSGKGKARKYLSFIEKFLKELNITYQFFITEYKGHAFQIAQELRGKPEVSFIIIIGGDGTLHEVVNGLYPSDIPLGYIPAGYDKVVELANRSRWKQKFPSLLKRRMQQIISLLHSPYCNHIILNFDE</sequence>
<accession>A0A4R3KCZ8</accession>
<evidence type="ECO:0000313" key="7">
    <source>
        <dbReference type="Proteomes" id="UP000295788"/>
    </source>
</evidence>
<organism evidence="6 7">
    <name type="scientific">Tepidibacillus fermentans</name>
    <dbReference type="NCBI Taxonomy" id="1281767"/>
    <lineage>
        <taxon>Bacteria</taxon>
        <taxon>Bacillati</taxon>
        <taxon>Bacillota</taxon>
        <taxon>Bacilli</taxon>
        <taxon>Bacillales</taxon>
        <taxon>Bacillaceae</taxon>
        <taxon>Tepidibacillus</taxon>
    </lineage>
</organism>
<evidence type="ECO:0000256" key="3">
    <source>
        <dbReference type="ARBA" id="ARBA00022741"/>
    </source>
</evidence>
<dbReference type="OrthoDB" id="9786026at2"/>
<dbReference type="InterPro" id="IPR016064">
    <property type="entry name" value="NAD/diacylglycerol_kinase_sf"/>
</dbReference>
<dbReference type="InterPro" id="IPR001206">
    <property type="entry name" value="Diacylglycerol_kinase_cat_dom"/>
</dbReference>
<name>A0A4R3KCZ8_9BACI</name>
<keyword evidence="6" id="KW-0418">Kinase</keyword>
<keyword evidence="4" id="KW-0067">ATP-binding</keyword>
<protein>
    <submittedName>
        <fullName evidence="6">Diacylglycerol kinase-like protein</fullName>
    </submittedName>
</protein>
<dbReference type="InterPro" id="IPR017438">
    <property type="entry name" value="ATP-NAD_kinase_N"/>
</dbReference>
<gene>
    <name evidence="6" type="ORF">EDD72_11536</name>
</gene>
<dbReference type="PANTHER" id="PTHR12358:SF54">
    <property type="entry name" value="SPHINGOSINE KINASE RELATED PROTEIN"/>
    <property type="match status" value="1"/>
</dbReference>